<sequence>MYDINRKQRQVAQNIGHEQTPIFVVDDVLLDPSAAIANGVTADYGTSMVQGTYYPGVRANVGAEYGMAILQFAAHILYRHFQVPKELTLYPRNGCFSLLTQRPADLNLLSCIPHFDNNETFSFAILHYLNPSEFGGTSFYRHKPTGFENVTQARRKQYLQAAQQHINQHGNPKQQYVTGTDPHFELIHTVDYKPNRLVIYPATILHSAHIEKPNVDVNPDPKSGRLTANFFVDFQP</sequence>
<dbReference type="RefSeq" id="WP_272182297.1">
    <property type="nucleotide sequence ID" value="NZ_JAQOMS010000002.1"/>
</dbReference>
<dbReference type="EMBL" id="JAQOMS010000002">
    <property type="protein sequence ID" value="MDC2891281.1"/>
    <property type="molecule type" value="Genomic_DNA"/>
</dbReference>
<name>A0ABT5FJC7_9GAMM</name>
<comment type="caution">
    <text evidence="1">The sequence shown here is derived from an EMBL/GenBank/DDBJ whole genome shotgun (WGS) entry which is preliminary data.</text>
</comment>
<accession>A0ABT5FJC7</accession>
<dbReference type="InterPro" id="IPR045617">
    <property type="entry name" value="DUF6445"/>
</dbReference>
<proteinExistence type="predicted"/>
<keyword evidence="2" id="KW-1185">Reference proteome</keyword>
<gene>
    <name evidence="1" type="ORF">PN838_24190</name>
</gene>
<dbReference type="Proteomes" id="UP001528411">
    <property type="component" value="Unassembled WGS sequence"/>
</dbReference>
<evidence type="ECO:0000313" key="2">
    <source>
        <dbReference type="Proteomes" id="UP001528411"/>
    </source>
</evidence>
<reference evidence="1 2" key="1">
    <citation type="submission" date="2023-01" db="EMBL/GenBank/DDBJ databases">
        <title>Psychrosphaera sp. nov., isolated from marine algae.</title>
        <authorList>
            <person name="Bayburt H."/>
            <person name="Choi B.J."/>
            <person name="Kim J.M."/>
            <person name="Choi D.G."/>
            <person name="Jeon C.O."/>
        </authorList>
    </citation>
    <scope>NUCLEOTIDE SEQUENCE [LARGE SCALE GENOMIC DNA]</scope>
    <source>
        <strain evidence="1 2">G1-22</strain>
    </source>
</reference>
<organism evidence="1 2">
    <name type="scientific">Psychrosphaera algicola</name>
    <dbReference type="NCBI Taxonomy" id="3023714"/>
    <lineage>
        <taxon>Bacteria</taxon>
        <taxon>Pseudomonadati</taxon>
        <taxon>Pseudomonadota</taxon>
        <taxon>Gammaproteobacteria</taxon>
        <taxon>Alteromonadales</taxon>
        <taxon>Pseudoalteromonadaceae</taxon>
        <taxon>Psychrosphaera</taxon>
    </lineage>
</organism>
<protein>
    <submittedName>
        <fullName evidence="1">DUF6445 family protein</fullName>
    </submittedName>
</protein>
<dbReference type="Pfam" id="PF20043">
    <property type="entry name" value="DUF6445"/>
    <property type="match status" value="1"/>
</dbReference>
<evidence type="ECO:0000313" key="1">
    <source>
        <dbReference type="EMBL" id="MDC2891281.1"/>
    </source>
</evidence>